<dbReference type="Pfam" id="PF10250">
    <property type="entry name" value="O-FucT"/>
    <property type="match status" value="1"/>
</dbReference>
<organism evidence="5 6">
    <name type="scientific">Bondarzewia mesenterica</name>
    <dbReference type="NCBI Taxonomy" id="1095465"/>
    <lineage>
        <taxon>Eukaryota</taxon>
        <taxon>Fungi</taxon>
        <taxon>Dikarya</taxon>
        <taxon>Basidiomycota</taxon>
        <taxon>Agaricomycotina</taxon>
        <taxon>Agaricomycetes</taxon>
        <taxon>Russulales</taxon>
        <taxon>Bondarzewiaceae</taxon>
        <taxon>Bondarzewia</taxon>
    </lineage>
</organism>
<comment type="caution">
    <text evidence="5">The sequence shown here is derived from an EMBL/GenBank/DDBJ whole genome shotgun (WGS) entry which is preliminary data.</text>
</comment>
<keyword evidence="6" id="KW-1185">Reference proteome</keyword>
<keyword evidence="1" id="KW-0808">Transferase</keyword>
<gene>
    <name evidence="5" type="ORF">EW146_g1127</name>
</gene>
<evidence type="ECO:0000313" key="5">
    <source>
        <dbReference type="EMBL" id="THH20184.1"/>
    </source>
</evidence>
<proteinExistence type="predicted"/>
<evidence type="ECO:0000313" key="6">
    <source>
        <dbReference type="Proteomes" id="UP000310158"/>
    </source>
</evidence>
<evidence type="ECO:0000256" key="2">
    <source>
        <dbReference type="ARBA" id="ARBA00023253"/>
    </source>
</evidence>
<evidence type="ECO:0000256" key="4">
    <source>
        <dbReference type="SAM" id="Phobius"/>
    </source>
</evidence>
<dbReference type="AlphaFoldDB" id="A0A4S4M4V9"/>
<dbReference type="EMBL" id="SGPL01000027">
    <property type="protein sequence ID" value="THH20184.1"/>
    <property type="molecule type" value="Genomic_DNA"/>
</dbReference>
<keyword evidence="4" id="KW-0472">Membrane</keyword>
<dbReference type="Proteomes" id="UP000310158">
    <property type="component" value="Unassembled WGS sequence"/>
</dbReference>
<dbReference type="GO" id="GO:0006004">
    <property type="term" value="P:fucose metabolic process"/>
    <property type="evidence" value="ECO:0007669"/>
    <property type="project" value="UniProtKB-KW"/>
</dbReference>
<keyword evidence="2" id="KW-0294">Fucose metabolism</keyword>
<dbReference type="GO" id="GO:0016740">
    <property type="term" value="F:transferase activity"/>
    <property type="evidence" value="ECO:0007669"/>
    <property type="project" value="UniProtKB-KW"/>
</dbReference>
<keyword evidence="4" id="KW-1133">Transmembrane helix</keyword>
<keyword evidence="3" id="KW-0119">Carbohydrate metabolism</keyword>
<evidence type="ECO:0008006" key="7">
    <source>
        <dbReference type="Google" id="ProtNLM"/>
    </source>
</evidence>
<sequence>MILNHIFHFVCITRFSIIGGFSFLILLLLSVAVSCFGTALYLFTASPESQYRHHVHRGDMETRAHPSRILVDVGGPYDSKAYKLDADKRYLAYLPHSGFHNQRIAFENALVLARILNRTLLVPPVHLGSKTIHHLPFDSLQNFLMLSGKEGLMHCSSTQSDGLPPECLDFFESTRVSWNWLVDMTSIELDQPLLHPPNLDYPWFDLFLDNTLSNEIFALKDNGTYDFRYVDYDPSFAHAHPKYRIPIPISSLANITARLIHLGTLFGSSRLHLTDPLHIAIRKFIREQMTFSNPILLEAAREAVSALGNAYLGAHVRVGDGIFQELGQQHARTIWYNLVTRALGFNMKDAQIVEQRFGDPSMAFSEPPFLIPDAAAMRTPRPPHPPLPSSFKPCVPCHRPLHVEHELAPFNIPLFISTDASDPHLSTILSLFHRSFPCTFFLSDLSSYAHSNWTLPALSTLDSLVSAYDGVPLKSFLLPFLDAMIVSNAWDVVGTEGSTFSGFVQDILWRRYHGWEIVQRG</sequence>
<dbReference type="InterPro" id="IPR019378">
    <property type="entry name" value="GDP-Fuc_O-FucTrfase"/>
</dbReference>
<dbReference type="Gene3D" id="3.40.50.11340">
    <property type="match status" value="1"/>
</dbReference>
<dbReference type="PANTHER" id="PTHR36050:SF1">
    <property type="entry name" value="O-FUCOSYLTRANSFERASE 30"/>
    <property type="match status" value="1"/>
</dbReference>
<evidence type="ECO:0000256" key="3">
    <source>
        <dbReference type="ARBA" id="ARBA00023277"/>
    </source>
</evidence>
<reference evidence="5 6" key="1">
    <citation type="submission" date="2019-02" db="EMBL/GenBank/DDBJ databases">
        <title>Genome sequencing of the rare red list fungi Bondarzewia mesenterica.</title>
        <authorList>
            <person name="Buettner E."/>
            <person name="Kellner H."/>
        </authorList>
    </citation>
    <scope>NUCLEOTIDE SEQUENCE [LARGE SCALE GENOMIC DNA]</scope>
    <source>
        <strain evidence="5 6">DSM 108281</strain>
    </source>
</reference>
<name>A0A4S4M4V9_9AGAM</name>
<evidence type="ECO:0000256" key="1">
    <source>
        <dbReference type="ARBA" id="ARBA00022679"/>
    </source>
</evidence>
<keyword evidence="4" id="KW-0812">Transmembrane</keyword>
<dbReference type="OrthoDB" id="1882547at2759"/>
<protein>
    <recommendedName>
        <fullName evidence="7">CigA protein</fullName>
    </recommendedName>
</protein>
<dbReference type="PANTHER" id="PTHR36050">
    <property type="entry name" value="O-FUCOSYLTRANSFERASE 30"/>
    <property type="match status" value="1"/>
</dbReference>
<accession>A0A4S4M4V9</accession>
<feature type="transmembrane region" description="Helical" evidence="4">
    <location>
        <begin position="21"/>
        <end position="43"/>
    </location>
</feature>